<protein>
    <recommendedName>
        <fullName evidence="6">Receptor ligand binding region domain-containing protein</fullName>
    </recommendedName>
</protein>
<keyword evidence="8" id="KW-1185">Reference proteome</keyword>
<dbReference type="SUPFAM" id="SSF53822">
    <property type="entry name" value="Periplasmic binding protein-like I"/>
    <property type="match status" value="1"/>
</dbReference>
<evidence type="ECO:0000256" key="4">
    <source>
        <dbReference type="ARBA" id="ARBA00023136"/>
    </source>
</evidence>
<dbReference type="InterPro" id="IPR028082">
    <property type="entry name" value="Peripla_BP_I"/>
</dbReference>
<reference evidence="8" key="2">
    <citation type="journal article" date="2016" name="Sci. Rep.">
        <title>Dictyocaulus viviparus genome, variome and transcriptome elucidate lungworm biology and support future intervention.</title>
        <authorList>
            <person name="McNulty S.N."/>
            <person name="Strube C."/>
            <person name="Rosa B.A."/>
            <person name="Martin J.C."/>
            <person name="Tyagi R."/>
            <person name="Choi Y.J."/>
            <person name="Wang Q."/>
            <person name="Hallsworth Pepin K."/>
            <person name="Zhang X."/>
            <person name="Ozersky P."/>
            <person name="Wilson R.K."/>
            <person name="Sternberg P.W."/>
            <person name="Gasser R.B."/>
            <person name="Mitreva M."/>
        </authorList>
    </citation>
    <scope>NUCLEOTIDE SEQUENCE [LARGE SCALE GENOMIC DNA]</scope>
    <source>
        <strain evidence="8">HannoverDv2000</strain>
    </source>
</reference>
<dbReference type="EMBL" id="KN716288">
    <property type="protein sequence ID" value="KJH47915.1"/>
    <property type="molecule type" value="Genomic_DNA"/>
</dbReference>
<sequence>MAILKFWHVHRYEQSKVMWLKRLENCLTFTRHNSQPAQERIIGETKSNHPCSNLSRLLYPSFLRMIILWLTLFMKLVNANSTLKIVVLIFSENNFDDDIQSVNHAYEEVFGRNLTQLKHHTIVAEYIDGGYLKDSKNVNRLQLTNDMVCERVLNNSIAVIIYAPSLSPYIQHDYHSWVSSITYALGFYSIPTMGIMIRESEFSKKKIYPTFVRPTPPYAEESYVFLNLLRRLDYKQVVVVSVNGDRNGEEFVELFEIKRKHYKIHVRNYISVEINDVLNGSLAARFEEITSNIIVMYAAELHAYLIFGSLHKMMTSKKVWIINEEASKASNLPDGAIAARLSQTPMSALRSSLGSIKESIGILNNLDVTIDSPKGCGKNAKLSTWVSAHGPQLLRLTLCIIMLTTSLYIFNRIQTNPLFWFLKRAICSTSINTIVFNERCENTKVNYDILNYNKGLIKVGWLHGSELHLTESEIHWSGGGHKPLEISLPKHLRVVTIHDPPFIYTHPVISLMECESLDVVEFHLGATNAVQVEGPWYPCPMGDLSNTTYFCCAGYAIDMLFNLSQPEPNSTIDTSFTFSIHLNESYGAVILGGQEYLLTGALGELDSDMADLAIGGMTINTERESSSTCLYTNTTQIPRDSPMQSFLQPLKSALWASLLVSVIVVGLVIYFLDLKSPCQQFYHLSGRLSFKANGALVQPYSKITTVFQFSQAFSYRIVRCQGNGNKVPFGVKKVVFTDIYCFLYNSSDVCCCPISTKLKVFRRIVASS</sequence>
<keyword evidence="4 5" id="KW-0472">Membrane</keyword>
<dbReference type="PANTHER" id="PTHR18966">
    <property type="entry name" value="IONOTROPIC GLUTAMATE RECEPTOR"/>
    <property type="match status" value="1"/>
</dbReference>
<dbReference type="Gene3D" id="3.40.50.2300">
    <property type="match status" value="1"/>
</dbReference>
<dbReference type="InterPro" id="IPR015683">
    <property type="entry name" value="Ionotropic_Glu_rcpt"/>
</dbReference>
<gene>
    <name evidence="7" type="ORF">DICVIV_05982</name>
</gene>
<evidence type="ECO:0000313" key="7">
    <source>
        <dbReference type="EMBL" id="KJH47915.1"/>
    </source>
</evidence>
<keyword evidence="3 5" id="KW-1133">Transmembrane helix</keyword>
<dbReference type="STRING" id="29172.A0A0D8XTR8"/>
<feature type="transmembrane region" description="Helical" evidence="5">
    <location>
        <begin position="653"/>
        <end position="672"/>
    </location>
</feature>
<reference evidence="7 8" key="1">
    <citation type="submission" date="2013-11" db="EMBL/GenBank/DDBJ databases">
        <title>Draft genome of the bovine lungworm Dictyocaulus viviparus.</title>
        <authorList>
            <person name="Mitreva M."/>
        </authorList>
    </citation>
    <scope>NUCLEOTIDE SEQUENCE [LARGE SCALE GENOMIC DNA]</scope>
    <source>
        <strain evidence="7 8">HannoverDv2000</strain>
    </source>
</reference>
<evidence type="ECO:0000259" key="6">
    <source>
        <dbReference type="Pfam" id="PF01094"/>
    </source>
</evidence>
<dbReference type="Gene3D" id="3.40.190.10">
    <property type="entry name" value="Periplasmic binding protein-like II"/>
    <property type="match status" value="1"/>
</dbReference>
<dbReference type="AlphaFoldDB" id="A0A0D8XTR8"/>
<organism evidence="7 8">
    <name type="scientific">Dictyocaulus viviparus</name>
    <name type="common">Bovine lungworm</name>
    <dbReference type="NCBI Taxonomy" id="29172"/>
    <lineage>
        <taxon>Eukaryota</taxon>
        <taxon>Metazoa</taxon>
        <taxon>Ecdysozoa</taxon>
        <taxon>Nematoda</taxon>
        <taxon>Chromadorea</taxon>
        <taxon>Rhabditida</taxon>
        <taxon>Rhabditina</taxon>
        <taxon>Rhabditomorpha</taxon>
        <taxon>Strongyloidea</taxon>
        <taxon>Metastrongylidae</taxon>
        <taxon>Dictyocaulus</taxon>
    </lineage>
</organism>
<evidence type="ECO:0000313" key="8">
    <source>
        <dbReference type="Proteomes" id="UP000053766"/>
    </source>
</evidence>
<proteinExistence type="predicted"/>
<evidence type="ECO:0000256" key="1">
    <source>
        <dbReference type="ARBA" id="ARBA00004370"/>
    </source>
</evidence>
<evidence type="ECO:0000256" key="2">
    <source>
        <dbReference type="ARBA" id="ARBA00022692"/>
    </source>
</evidence>
<keyword evidence="2 5" id="KW-0812">Transmembrane</keyword>
<name>A0A0D8XTR8_DICVI</name>
<evidence type="ECO:0000256" key="5">
    <source>
        <dbReference type="SAM" id="Phobius"/>
    </source>
</evidence>
<dbReference type="InterPro" id="IPR001828">
    <property type="entry name" value="ANF_lig-bd_rcpt"/>
</dbReference>
<dbReference type="Gene3D" id="1.10.287.70">
    <property type="match status" value="1"/>
</dbReference>
<accession>A0A0D8XTR8</accession>
<dbReference type="OrthoDB" id="5866180at2759"/>
<dbReference type="Proteomes" id="UP000053766">
    <property type="component" value="Unassembled WGS sequence"/>
</dbReference>
<comment type="subcellular location">
    <subcellularLocation>
        <location evidence="1">Membrane</location>
    </subcellularLocation>
</comment>
<dbReference type="Pfam" id="PF01094">
    <property type="entry name" value="ANF_receptor"/>
    <property type="match status" value="1"/>
</dbReference>
<feature type="domain" description="Receptor ligand binding region" evidence="6">
    <location>
        <begin position="180"/>
        <end position="330"/>
    </location>
</feature>
<evidence type="ECO:0000256" key="3">
    <source>
        <dbReference type="ARBA" id="ARBA00022989"/>
    </source>
</evidence>
<dbReference type="GO" id="GO:0016020">
    <property type="term" value="C:membrane"/>
    <property type="evidence" value="ECO:0007669"/>
    <property type="project" value="UniProtKB-SubCell"/>
</dbReference>